<dbReference type="AlphaFoldDB" id="A0A1I0KHR4"/>
<dbReference type="Gene3D" id="3.40.50.300">
    <property type="entry name" value="P-loop containing nucleotide triphosphate hydrolases"/>
    <property type="match status" value="1"/>
</dbReference>
<dbReference type="InterPro" id="IPR017871">
    <property type="entry name" value="ABC_transporter-like_CS"/>
</dbReference>
<dbReference type="STRING" id="568860.SAMN05421811_10837"/>
<dbReference type="GO" id="GO:0016887">
    <property type="term" value="F:ATP hydrolysis activity"/>
    <property type="evidence" value="ECO:0007669"/>
    <property type="project" value="InterPro"/>
</dbReference>
<organism evidence="6 7">
    <name type="scientific">Nonomuraea wenchangensis</name>
    <dbReference type="NCBI Taxonomy" id="568860"/>
    <lineage>
        <taxon>Bacteria</taxon>
        <taxon>Bacillati</taxon>
        <taxon>Actinomycetota</taxon>
        <taxon>Actinomycetes</taxon>
        <taxon>Streptosporangiales</taxon>
        <taxon>Streptosporangiaceae</taxon>
        <taxon>Nonomuraea</taxon>
    </lineage>
</organism>
<keyword evidence="4 6" id="KW-0067">ATP-binding</keyword>
<keyword evidence="2" id="KW-0813">Transport</keyword>
<proteinExistence type="inferred from homology"/>
<dbReference type="GO" id="GO:0005524">
    <property type="term" value="F:ATP binding"/>
    <property type="evidence" value="ECO:0007669"/>
    <property type="project" value="UniProtKB-KW"/>
</dbReference>
<evidence type="ECO:0000313" key="7">
    <source>
        <dbReference type="Proteomes" id="UP000199361"/>
    </source>
</evidence>
<dbReference type="FunFam" id="3.40.50.300:FF:000016">
    <property type="entry name" value="Oligopeptide ABC transporter ATP-binding component"/>
    <property type="match status" value="1"/>
</dbReference>
<evidence type="ECO:0000313" key="6">
    <source>
        <dbReference type="EMBL" id="SEU24082.1"/>
    </source>
</evidence>
<evidence type="ECO:0000256" key="2">
    <source>
        <dbReference type="ARBA" id="ARBA00022448"/>
    </source>
</evidence>
<dbReference type="EMBL" id="FOHX01000008">
    <property type="protein sequence ID" value="SEU24082.1"/>
    <property type="molecule type" value="Genomic_DNA"/>
</dbReference>
<sequence>MSEPLLQVRDLVKTFGGRPVLAGVSFDVAPGEVLGLVGESGSGKSTTARCVTRLTRPDSGQILLGGRDVLAAGRRELRALRADMQMVFQDPYASLNPRMTVAELIGEPLLVHGLEPDRRRRRERAAELLETVGMTAEHLDRHPRSFSGGQRQRISIARALAVEPRLLICDEPVSSLDVSVQAQVLNLLRDLRERLGLSILFIAHDLAVVYYLCDRVAVMLGGELAEIGTREQIYGDPAHPYTRSLLDAVPVPDPALARQRPSST</sequence>
<dbReference type="PIRSF" id="PIRSF037116">
    <property type="entry name" value="CP_lyase_PhnK"/>
    <property type="match status" value="1"/>
</dbReference>
<dbReference type="InterPro" id="IPR050319">
    <property type="entry name" value="ABC_transp_ATP-bind"/>
</dbReference>
<dbReference type="Pfam" id="PF00005">
    <property type="entry name" value="ABC_tran"/>
    <property type="match status" value="1"/>
</dbReference>
<dbReference type="Pfam" id="PF08352">
    <property type="entry name" value="oligo_HPY"/>
    <property type="match status" value="1"/>
</dbReference>
<dbReference type="PROSITE" id="PS50893">
    <property type="entry name" value="ABC_TRANSPORTER_2"/>
    <property type="match status" value="1"/>
</dbReference>
<evidence type="ECO:0000256" key="1">
    <source>
        <dbReference type="ARBA" id="ARBA00005417"/>
    </source>
</evidence>
<accession>A0A1I0KHR4</accession>
<dbReference type="PANTHER" id="PTHR43776">
    <property type="entry name" value="TRANSPORT ATP-BINDING PROTEIN"/>
    <property type="match status" value="1"/>
</dbReference>
<dbReference type="PANTHER" id="PTHR43776:SF7">
    <property type="entry name" value="D,D-DIPEPTIDE TRANSPORT ATP-BINDING PROTEIN DDPF-RELATED"/>
    <property type="match status" value="1"/>
</dbReference>
<name>A0A1I0KHR4_9ACTN</name>
<dbReference type="Proteomes" id="UP000199361">
    <property type="component" value="Unassembled WGS sequence"/>
</dbReference>
<dbReference type="SMART" id="SM00382">
    <property type="entry name" value="AAA"/>
    <property type="match status" value="1"/>
</dbReference>
<gene>
    <name evidence="6" type="ORF">SAMN05421811_10837</name>
</gene>
<dbReference type="InterPro" id="IPR027417">
    <property type="entry name" value="P-loop_NTPase"/>
</dbReference>
<evidence type="ECO:0000259" key="5">
    <source>
        <dbReference type="PROSITE" id="PS50893"/>
    </source>
</evidence>
<dbReference type="InterPro" id="IPR003439">
    <property type="entry name" value="ABC_transporter-like_ATP-bd"/>
</dbReference>
<feature type="domain" description="ABC transporter" evidence="5">
    <location>
        <begin position="6"/>
        <end position="246"/>
    </location>
</feature>
<keyword evidence="3" id="KW-0547">Nucleotide-binding</keyword>
<evidence type="ECO:0000256" key="3">
    <source>
        <dbReference type="ARBA" id="ARBA00022741"/>
    </source>
</evidence>
<dbReference type="InterPro" id="IPR003593">
    <property type="entry name" value="AAA+_ATPase"/>
</dbReference>
<dbReference type="GO" id="GO:0015833">
    <property type="term" value="P:peptide transport"/>
    <property type="evidence" value="ECO:0007669"/>
    <property type="project" value="InterPro"/>
</dbReference>
<dbReference type="RefSeq" id="WP_245775034.1">
    <property type="nucleotide sequence ID" value="NZ_FOHX01000008.1"/>
</dbReference>
<dbReference type="InterPro" id="IPR013563">
    <property type="entry name" value="Oligopep_ABC_C"/>
</dbReference>
<dbReference type="SUPFAM" id="SSF52540">
    <property type="entry name" value="P-loop containing nucleoside triphosphate hydrolases"/>
    <property type="match status" value="1"/>
</dbReference>
<dbReference type="InterPro" id="IPR012700">
    <property type="entry name" value="PhnK"/>
</dbReference>
<protein>
    <submittedName>
        <fullName evidence="6">Peptide/nickel transport system ATP-binding protein/oligopeptide transport system ATP-binding protein</fullName>
    </submittedName>
</protein>
<comment type="similarity">
    <text evidence="1">Belongs to the ABC transporter superfamily.</text>
</comment>
<dbReference type="CDD" id="cd03257">
    <property type="entry name" value="ABC_NikE_OppD_transporters"/>
    <property type="match status" value="1"/>
</dbReference>
<keyword evidence="7" id="KW-1185">Reference proteome</keyword>
<reference evidence="6 7" key="1">
    <citation type="submission" date="2016-10" db="EMBL/GenBank/DDBJ databases">
        <authorList>
            <person name="de Groot N.N."/>
        </authorList>
    </citation>
    <scope>NUCLEOTIDE SEQUENCE [LARGE SCALE GENOMIC DNA]</scope>
    <source>
        <strain evidence="6 7">CGMCC 4.5598</strain>
    </source>
</reference>
<evidence type="ECO:0000256" key="4">
    <source>
        <dbReference type="ARBA" id="ARBA00022840"/>
    </source>
</evidence>
<dbReference type="PROSITE" id="PS00211">
    <property type="entry name" value="ABC_TRANSPORTER_1"/>
    <property type="match status" value="1"/>
</dbReference>
<dbReference type="GO" id="GO:0055085">
    <property type="term" value="P:transmembrane transport"/>
    <property type="evidence" value="ECO:0007669"/>
    <property type="project" value="UniProtKB-ARBA"/>
</dbReference>